<evidence type="ECO:0000256" key="2">
    <source>
        <dbReference type="SAM" id="SignalP"/>
    </source>
</evidence>
<name>A0A3N4I4L9_ASCIM</name>
<proteinExistence type="predicted"/>
<feature type="region of interest" description="Disordered" evidence="1">
    <location>
        <begin position="102"/>
        <end position="179"/>
    </location>
</feature>
<organism evidence="3 4">
    <name type="scientific">Ascobolus immersus RN42</name>
    <dbReference type="NCBI Taxonomy" id="1160509"/>
    <lineage>
        <taxon>Eukaryota</taxon>
        <taxon>Fungi</taxon>
        <taxon>Dikarya</taxon>
        <taxon>Ascomycota</taxon>
        <taxon>Pezizomycotina</taxon>
        <taxon>Pezizomycetes</taxon>
        <taxon>Pezizales</taxon>
        <taxon>Ascobolaceae</taxon>
        <taxon>Ascobolus</taxon>
    </lineage>
</organism>
<dbReference type="EMBL" id="ML119688">
    <property type="protein sequence ID" value="RPA80417.1"/>
    <property type="molecule type" value="Genomic_DNA"/>
</dbReference>
<dbReference type="Proteomes" id="UP000275078">
    <property type="component" value="Unassembled WGS sequence"/>
</dbReference>
<gene>
    <name evidence="3" type="ORF">BJ508DRAFT_129254</name>
</gene>
<sequence length="179" mass="19369">MLLSYGVVISLATLGVTVSSIHFIPQGILYDRIVQCAVPNTNTTVRNCATMQIYLDVMTVAQSVVLLSSFSAFMDCCFSFSQRKQEKGKGVADTEKVGNARSSIQFTARRESSAGVRRATRFGSVDETPELDYPPPDKIEEEEITTGNAGPSSIPEAITKQSNEDSSSTRSKIATNTEA</sequence>
<accession>A0A3N4I4L9</accession>
<reference evidence="3 4" key="1">
    <citation type="journal article" date="2018" name="Nat. Ecol. Evol.">
        <title>Pezizomycetes genomes reveal the molecular basis of ectomycorrhizal truffle lifestyle.</title>
        <authorList>
            <person name="Murat C."/>
            <person name="Payen T."/>
            <person name="Noel B."/>
            <person name="Kuo A."/>
            <person name="Morin E."/>
            <person name="Chen J."/>
            <person name="Kohler A."/>
            <person name="Krizsan K."/>
            <person name="Balestrini R."/>
            <person name="Da Silva C."/>
            <person name="Montanini B."/>
            <person name="Hainaut M."/>
            <person name="Levati E."/>
            <person name="Barry K.W."/>
            <person name="Belfiori B."/>
            <person name="Cichocki N."/>
            <person name="Clum A."/>
            <person name="Dockter R.B."/>
            <person name="Fauchery L."/>
            <person name="Guy J."/>
            <person name="Iotti M."/>
            <person name="Le Tacon F."/>
            <person name="Lindquist E.A."/>
            <person name="Lipzen A."/>
            <person name="Malagnac F."/>
            <person name="Mello A."/>
            <person name="Molinier V."/>
            <person name="Miyauchi S."/>
            <person name="Poulain J."/>
            <person name="Riccioni C."/>
            <person name="Rubini A."/>
            <person name="Sitrit Y."/>
            <person name="Splivallo R."/>
            <person name="Traeger S."/>
            <person name="Wang M."/>
            <person name="Zifcakova L."/>
            <person name="Wipf D."/>
            <person name="Zambonelli A."/>
            <person name="Paolocci F."/>
            <person name="Nowrousian M."/>
            <person name="Ottonello S."/>
            <person name="Baldrian P."/>
            <person name="Spatafora J.W."/>
            <person name="Henrissat B."/>
            <person name="Nagy L.G."/>
            <person name="Aury J.M."/>
            <person name="Wincker P."/>
            <person name="Grigoriev I.V."/>
            <person name="Bonfante P."/>
            <person name="Martin F.M."/>
        </authorList>
    </citation>
    <scope>NUCLEOTIDE SEQUENCE [LARGE SCALE GENOMIC DNA]</scope>
    <source>
        <strain evidence="3 4">RN42</strain>
    </source>
</reference>
<feature type="compositionally biased region" description="Polar residues" evidence="1">
    <location>
        <begin position="159"/>
        <end position="179"/>
    </location>
</feature>
<evidence type="ECO:0000256" key="1">
    <source>
        <dbReference type="SAM" id="MobiDB-lite"/>
    </source>
</evidence>
<feature type="chain" id="PRO_5018293658" evidence="2">
    <location>
        <begin position="20"/>
        <end position="179"/>
    </location>
</feature>
<dbReference type="AlphaFoldDB" id="A0A3N4I4L9"/>
<evidence type="ECO:0000313" key="3">
    <source>
        <dbReference type="EMBL" id="RPA80417.1"/>
    </source>
</evidence>
<feature type="signal peptide" evidence="2">
    <location>
        <begin position="1"/>
        <end position="19"/>
    </location>
</feature>
<keyword evidence="4" id="KW-1185">Reference proteome</keyword>
<keyword evidence="2" id="KW-0732">Signal</keyword>
<protein>
    <submittedName>
        <fullName evidence="3">Uncharacterized protein</fullName>
    </submittedName>
</protein>
<evidence type="ECO:0000313" key="4">
    <source>
        <dbReference type="Proteomes" id="UP000275078"/>
    </source>
</evidence>